<sequence length="234" mass="26997">MLKLYGHHNLPFKYLLGELGRLEAEHIATLARGAPQDTNQDTNNKLIAKQIVLAYQTVFKIYIQTGKSSQALDLAHTFIDHSNIVVIKGDDGGNDQQTNNTTTSPITQYNNELYENLIGHLIVTFESFKLTSDKIPELTLQLWSLPQKQLYRSLEVIVSLSLLSRNHHIAEFYYKQQEKRNVLPNYLRLVLWIYHYYTHPSIISHLQQQEGNDQIARWEETLTRLNIPINPASS</sequence>
<dbReference type="EMBL" id="GL883021">
    <property type="protein sequence ID" value="EGG16747.1"/>
    <property type="molecule type" value="Genomic_DNA"/>
</dbReference>
<organism evidence="1 2">
    <name type="scientific">Cavenderia fasciculata</name>
    <name type="common">Slime mold</name>
    <name type="synonym">Dictyostelium fasciculatum</name>
    <dbReference type="NCBI Taxonomy" id="261658"/>
    <lineage>
        <taxon>Eukaryota</taxon>
        <taxon>Amoebozoa</taxon>
        <taxon>Evosea</taxon>
        <taxon>Eumycetozoa</taxon>
        <taxon>Dictyostelia</taxon>
        <taxon>Acytosteliales</taxon>
        <taxon>Cavenderiaceae</taxon>
        <taxon>Cavenderia</taxon>
    </lineage>
</organism>
<dbReference type="AlphaFoldDB" id="F4Q325"/>
<reference evidence="2" key="1">
    <citation type="journal article" date="2011" name="Genome Res.">
        <title>Phylogeny-wide analysis of social amoeba genomes highlights ancient origins for complex intercellular communication.</title>
        <authorList>
            <person name="Heidel A.J."/>
            <person name="Lawal H.M."/>
            <person name="Felder M."/>
            <person name="Schilde C."/>
            <person name="Helps N.R."/>
            <person name="Tunggal B."/>
            <person name="Rivero F."/>
            <person name="John U."/>
            <person name="Schleicher M."/>
            <person name="Eichinger L."/>
            <person name="Platzer M."/>
            <person name="Noegel A.A."/>
            <person name="Schaap P."/>
            <person name="Gloeckner G."/>
        </authorList>
    </citation>
    <scope>NUCLEOTIDE SEQUENCE [LARGE SCALE GENOMIC DNA]</scope>
    <source>
        <strain evidence="2">SH3</strain>
    </source>
</reference>
<evidence type="ECO:0000313" key="2">
    <source>
        <dbReference type="Proteomes" id="UP000007797"/>
    </source>
</evidence>
<keyword evidence="2" id="KW-1185">Reference proteome</keyword>
<dbReference type="KEGG" id="dfa:DFA_07725"/>
<protein>
    <submittedName>
        <fullName evidence="1">Uncharacterized protein</fullName>
    </submittedName>
</protein>
<accession>F4Q325</accession>
<dbReference type="GeneID" id="14869024"/>
<name>F4Q325_CACFS</name>
<dbReference type="RefSeq" id="XP_004355221.1">
    <property type="nucleotide sequence ID" value="XM_004355169.1"/>
</dbReference>
<dbReference type="Proteomes" id="UP000007797">
    <property type="component" value="Unassembled WGS sequence"/>
</dbReference>
<evidence type="ECO:0000313" key="1">
    <source>
        <dbReference type="EMBL" id="EGG16747.1"/>
    </source>
</evidence>
<proteinExistence type="predicted"/>
<gene>
    <name evidence="1" type="ORF">DFA_07725</name>
</gene>